<name>A0ABT0DGE9_9HYPH</name>
<feature type="region of interest" description="Disordered" evidence="1">
    <location>
        <begin position="178"/>
        <end position="238"/>
    </location>
</feature>
<dbReference type="RefSeq" id="WP_247030933.1">
    <property type="nucleotide sequence ID" value="NZ_JALKCH010000018.1"/>
</dbReference>
<dbReference type="EMBL" id="JALKCH010000018">
    <property type="protein sequence ID" value="MCK0199034.1"/>
    <property type="molecule type" value="Genomic_DNA"/>
</dbReference>
<feature type="region of interest" description="Disordered" evidence="1">
    <location>
        <begin position="126"/>
        <end position="163"/>
    </location>
</feature>
<evidence type="ECO:0000313" key="4">
    <source>
        <dbReference type="Proteomes" id="UP001203284"/>
    </source>
</evidence>
<gene>
    <name evidence="3" type="ORF">MWN34_19215</name>
</gene>
<comment type="caution">
    <text evidence="3">The sequence shown here is derived from an EMBL/GenBank/DDBJ whole genome shotgun (WGS) entry which is preliminary data.</text>
</comment>
<evidence type="ECO:0000313" key="3">
    <source>
        <dbReference type="EMBL" id="MCK0199034.1"/>
    </source>
</evidence>
<protein>
    <submittedName>
        <fullName evidence="3">Uncharacterized protein</fullName>
    </submittedName>
</protein>
<dbReference type="Proteomes" id="UP001203284">
    <property type="component" value="Unassembled WGS sequence"/>
</dbReference>
<accession>A0ABT0DGE9</accession>
<feature type="chain" id="PRO_5045366170" evidence="2">
    <location>
        <begin position="45"/>
        <end position="238"/>
    </location>
</feature>
<reference evidence="3 4" key="1">
    <citation type="submission" date="2022-04" db="EMBL/GenBank/DDBJ databases">
        <authorList>
            <person name="Grouzdev D.S."/>
            <person name="Pantiukh K.S."/>
            <person name="Krutkina M.S."/>
        </authorList>
    </citation>
    <scope>NUCLEOTIDE SEQUENCE [LARGE SCALE GENOMIC DNA]</scope>
    <source>
        <strain evidence="3 4">6x-1</strain>
    </source>
</reference>
<feature type="compositionally biased region" description="Polar residues" evidence="1">
    <location>
        <begin position="126"/>
        <end position="143"/>
    </location>
</feature>
<feature type="signal peptide" evidence="2">
    <location>
        <begin position="1"/>
        <end position="44"/>
    </location>
</feature>
<keyword evidence="4" id="KW-1185">Reference proteome</keyword>
<evidence type="ECO:0000256" key="2">
    <source>
        <dbReference type="SAM" id="SignalP"/>
    </source>
</evidence>
<evidence type="ECO:0000256" key="1">
    <source>
        <dbReference type="SAM" id="MobiDB-lite"/>
    </source>
</evidence>
<sequence>MKMPARPLSRIVAAGRRATLVRAARGLAAASLFLAPLTPFVPLAASAQDAPDVSITEKVLSGIGLVAPTQPDIDYRERAPLVVPPNAEMLPPPRDANAVAANPQWPKDFDKEQARREAALEAATPGINSKQGGINPRTLSPSEISKGYKSGQAGGSGFKTRGDNRLSVRELDFKGWGSFGQPEKPMVFTGEPERESLVQPPPGYQTPSPNAVYGTVEEKKKPWTLPSLFDRTQPNKDN</sequence>
<keyword evidence="2" id="KW-0732">Signal</keyword>
<proteinExistence type="predicted"/>
<organism evidence="3 4">
    <name type="scientific">Ancylobacter crimeensis</name>
    <dbReference type="NCBI Taxonomy" id="2579147"/>
    <lineage>
        <taxon>Bacteria</taxon>
        <taxon>Pseudomonadati</taxon>
        <taxon>Pseudomonadota</taxon>
        <taxon>Alphaproteobacteria</taxon>
        <taxon>Hyphomicrobiales</taxon>
        <taxon>Xanthobacteraceae</taxon>
        <taxon>Ancylobacter</taxon>
    </lineage>
</organism>